<feature type="transmembrane region" description="Helical" evidence="9">
    <location>
        <begin position="38"/>
        <end position="56"/>
    </location>
</feature>
<comment type="subcellular location">
    <subcellularLocation>
        <location evidence="1">Cell membrane</location>
        <topology evidence="1">Multi-pass membrane protein</topology>
    </subcellularLocation>
</comment>
<dbReference type="GO" id="GO:0005886">
    <property type="term" value="C:plasma membrane"/>
    <property type="evidence" value="ECO:0007669"/>
    <property type="project" value="UniProtKB-SubCell"/>
</dbReference>
<dbReference type="EMBL" id="CP000413">
    <property type="protein sequence ID" value="ABJ60262.1"/>
    <property type="molecule type" value="Genomic_DNA"/>
</dbReference>
<dbReference type="Gene3D" id="3.40.50.1110">
    <property type="entry name" value="SGNH hydrolase"/>
    <property type="match status" value="1"/>
</dbReference>
<feature type="transmembrane region" description="Helical" evidence="9">
    <location>
        <begin position="239"/>
        <end position="261"/>
    </location>
</feature>
<sequence length="646" mass="73786">MGVRLLKRKNRFITGYAGLRALAVIGVILYHLNPNRFMGGYLGVPIFLVLSGYLVTDHMFHAYEERGKYDFKSFYIRRIKKLYPQMIALLWGCSAYILLFQQNLLAKLNQIVVANLLNVYNFWQIKNGQSYFERFASNESPFVHLWTMSIEGQFYIIWPLVIFLLVKLAKKKKIIFWIITVLTVFSALEMAFLFKPGVDTSRIYYGTDTRFFSLGLGAMLAVFWPTWKLNANLEKGDRRLLNIIGSVALVGILLMATSPIFNPQKAFAYRGGMFLFSLVTMIFVGVIAHPGSSWNKWLTNPVFSWIGSRSYGIYLYQFPVMIFFEDKVKDIADHVILYHLIEVVLILIIAELSYRFIEKPFGRIDWEKLRQFLSKALNFQANHYQSKALFATGIVVFILGSFGILKAPTVKAENPNHSELATQIKSNRNKQLKKNKKLIKEAQSKKKKSATSKSKILKQAKKAAATKPVNKDFEKYGISQVDLQLAQKIQVTAIGDSVMAGSSQNLQKLMPHLIVDAAVSRQLGDTIPLFEQYKNKGALNNNVLIGLGTNGAFAPKELDRLMQIIGPKRHVFWINTHVPTRDWQDQVNSELDAAAKKYPNLTIIKWHEFAGSHQDWFYDDHTHPTTAGSKYYSAYVTKMLVTKGKY</sequence>
<evidence type="ECO:0000256" key="2">
    <source>
        <dbReference type="ARBA" id="ARBA00022475"/>
    </source>
</evidence>
<dbReference type="GO" id="GO:0016747">
    <property type="term" value="F:acyltransferase activity, transferring groups other than amino-acyl groups"/>
    <property type="evidence" value="ECO:0007669"/>
    <property type="project" value="InterPro"/>
</dbReference>
<feature type="transmembrane region" description="Helical" evidence="9">
    <location>
        <begin position="336"/>
        <end position="354"/>
    </location>
</feature>
<dbReference type="KEGG" id="lga:LGAS_0873"/>
<evidence type="ECO:0000256" key="7">
    <source>
        <dbReference type="ARBA" id="ARBA00023315"/>
    </source>
</evidence>
<accession>A0A805YTY3</accession>
<evidence type="ECO:0000256" key="8">
    <source>
        <dbReference type="SAM" id="MobiDB-lite"/>
    </source>
</evidence>
<evidence type="ECO:0000256" key="3">
    <source>
        <dbReference type="ARBA" id="ARBA00022679"/>
    </source>
</evidence>
<feature type="transmembrane region" description="Helical" evidence="9">
    <location>
        <begin position="143"/>
        <end position="165"/>
    </location>
</feature>
<dbReference type="InterPro" id="IPR002656">
    <property type="entry name" value="Acyl_transf_3_dom"/>
</dbReference>
<dbReference type="AlphaFoldDB" id="A0A805YTY3"/>
<feature type="transmembrane region" description="Helical" evidence="9">
    <location>
        <begin position="209"/>
        <end position="227"/>
    </location>
</feature>
<feature type="transmembrane region" description="Helical" evidence="9">
    <location>
        <begin position="267"/>
        <end position="290"/>
    </location>
</feature>
<dbReference type="GO" id="GO:0009103">
    <property type="term" value="P:lipopolysaccharide biosynthetic process"/>
    <property type="evidence" value="ECO:0007669"/>
    <property type="project" value="TreeGrafter"/>
</dbReference>
<feature type="compositionally biased region" description="Basic residues" evidence="8">
    <location>
        <begin position="445"/>
        <end position="454"/>
    </location>
</feature>
<keyword evidence="2" id="KW-1003">Cell membrane</keyword>
<protein>
    <submittedName>
        <fullName evidence="11">Peptidoglycan-N-acetylmuramate O-acetyltransferase</fullName>
    </submittedName>
</protein>
<feature type="transmembrane region" description="Helical" evidence="9">
    <location>
        <begin position="12"/>
        <end position="32"/>
    </location>
</feature>
<dbReference type="Proteomes" id="UP000000664">
    <property type="component" value="Chromosome"/>
</dbReference>
<evidence type="ECO:0000256" key="6">
    <source>
        <dbReference type="ARBA" id="ARBA00023136"/>
    </source>
</evidence>
<evidence type="ECO:0000313" key="11">
    <source>
        <dbReference type="EMBL" id="ABJ60262.1"/>
    </source>
</evidence>
<evidence type="ECO:0000256" key="4">
    <source>
        <dbReference type="ARBA" id="ARBA00022692"/>
    </source>
</evidence>
<proteinExistence type="predicted"/>
<gene>
    <name evidence="11" type="ordered locus">LGAS_0873</name>
</gene>
<dbReference type="CDD" id="cd01840">
    <property type="entry name" value="SGNH_hydrolase_yrhL_like"/>
    <property type="match status" value="1"/>
</dbReference>
<dbReference type="SUPFAM" id="SSF52266">
    <property type="entry name" value="SGNH hydrolase"/>
    <property type="match status" value="1"/>
</dbReference>
<reference evidence="11 12" key="1">
    <citation type="journal article" date="2006" name="Proc. Natl. Acad. Sci. U.S.A.">
        <title>Comparative genomics of the lactic acid bacteria.</title>
        <authorList>
            <person name="Makarova K."/>
            <person name="Slesarev A."/>
            <person name="Wolf Y."/>
            <person name="Sorokin A."/>
            <person name="Mirkin B."/>
            <person name="Koonin E."/>
            <person name="Pavlov A."/>
            <person name="Pavlova N."/>
            <person name="Karamychev V."/>
            <person name="Polouchine N."/>
            <person name="Shakhova V."/>
            <person name="Grigoriev I."/>
            <person name="Lou Y."/>
            <person name="Rohksar D."/>
            <person name="Lucas S."/>
            <person name="Huang K."/>
            <person name="Goodstein D.M."/>
            <person name="Hawkins T."/>
            <person name="Plengvidhya V."/>
            <person name="Welker D."/>
            <person name="Hughes J."/>
            <person name="Goh Y."/>
            <person name="Benson A."/>
            <person name="Baldwin K."/>
            <person name="Lee J.H."/>
            <person name="Diaz-Muniz I."/>
            <person name="Dosti B."/>
            <person name="Smeianov V."/>
            <person name="Wechter W."/>
            <person name="Barabote R."/>
            <person name="Lorca G."/>
            <person name="Altermann E."/>
            <person name="Barrangou R."/>
            <person name="Ganesan B."/>
            <person name="Xie Y."/>
            <person name="Rawsthorne H."/>
            <person name="Tamir D."/>
            <person name="Parker C."/>
            <person name="Breidt F."/>
            <person name="Broadbent J."/>
            <person name="Hutkins R."/>
            <person name="O'Sullivan D."/>
            <person name="Steele J."/>
            <person name="Unlu G."/>
            <person name="Saier M."/>
            <person name="Klaenhammer T."/>
            <person name="Richardson P."/>
            <person name="Kozyavkin S."/>
            <person name="Weimer B."/>
            <person name="Mills D."/>
        </authorList>
    </citation>
    <scope>NUCLEOTIDE SEQUENCE [LARGE SCALE GENOMIC DNA]</scope>
    <source>
        <strain evidence="12">ATCC 33323 / DSM 20243 / BCRC 14619 / CIP 102991 / JCM 1131 / KCTC 3163 / NCIMB 11718 / NCTC 13722 / AM63</strain>
    </source>
</reference>
<feature type="transmembrane region" description="Helical" evidence="9">
    <location>
        <begin position="82"/>
        <end position="100"/>
    </location>
</feature>
<evidence type="ECO:0000259" key="10">
    <source>
        <dbReference type="Pfam" id="PF01757"/>
    </source>
</evidence>
<dbReference type="PANTHER" id="PTHR23028:SF53">
    <property type="entry name" value="ACYL_TRANSF_3 DOMAIN-CONTAINING PROTEIN"/>
    <property type="match status" value="1"/>
</dbReference>
<evidence type="ECO:0000256" key="5">
    <source>
        <dbReference type="ARBA" id="ARBA00022989"/>
    </source>
</evidence>
<evidence type="ECO:0000256" key="1">
    <source>
        <dbReference type="ARBA" id="ARBA00004651"/>
    </source>
</evidence>
<feature type="transmembrane region" description="Helical" evidence="9">
    <location>
        <begin position="388"/>
        <end position="405"/>
    </location>
</feature>
<keyword evidence="3" id="KW-0808">Transferase</keyword>
<dbReference type="PANTHER" id="PTHR23028">
    <property type="entry name" value="ACETYLTRANSFERASE"/>
    <property type="match status" value="1"/>
</dbReference>
<feature type="domain" description="Acyltransferase 3" evidence="10">
    <location>
        <begin position="18"/>
        <end position="346"/>
    </location>
</feature>
<evidence type="ECO:0000256" key="9">
    <source>
        <dbReference type="SAM" id="Phobius"/>
    </source>
</evidence>
<feature type="transmembrane region" description="Helical" evidence="9">
    <location>
        <begin position="174"/>
        <end position="194"/>
    </location>
</feature>
<dbReference type="InterPro" id="IPR050879">
    <property type="entry name" value="Acyltransferase_3"/>
</dbReference>
<keyword evidence="7" id="KW-0012">Acyltransferase</keyword>
<name>A0A805YTY3_LACGA</name>
<dbReference type="InterPro" id="IPR036514">
    <property type="entry name" value="SGNH_hydro_sf"/>
</dbReference>
<organism evidence="11 12">
    <name type="scientific">Lactobacillus gasseri (strain ATCC 33323 / DSM 20243 / BCRC 14619 / CIP 102991 / JCM 1131 / KCTC 3163 / NCIMB 11718 / NCTC 13722 / AM63)</name>
    <dbReference type="NCBI Taxonomy" id="324831"/>
    <lineage>
        <taxon>Bacteria</taxon>
        <taxon>Bacillati</taxon>
        <taxon>Bacillota</taxon>
        <taxon>Bacilli</taxon>
        <taxon>Lactobacillales</taxon>
        <taxon>Lactobacillaceae</taxon>
        <taxon>Lactobacillus</taxon>
    </lineage>
</organism>
<keyword evidence="6 9" id="KW-0472">Membrane</keyword>
<keyword evidence="4 9" id="KW-0812">Transmembrane</keyword>
<feature type="transmembrane region" description="Helical" evidence="9">
    <location>
        <begin position="302"/>
        <end position="324"/>
    </location>
</feature>
<keyword evidence="5 9" id="KW-1133">Transmembrane helix</keyword>
<dbReference type="Pfam" id="PF01757">
    <property type="entry name" value="Acyl_transf_3"/>
    <property type="match status" value="1"/>
</dbReference>
<evidence type="ECO:0000313" key="12">
    <source>
        <dbReference type="Proteomes" id="UP000000664"/>
    </source>
</evidence>
<feature type="region of interest" description="Disordered" evidence="8">
    <location>
        <begin position="429"/>
        <end position="454"/>
    </location>
</feature>